<evidence type="ECO:0000256" key="1">
    <source>
        <dbReference type="SAM" id="MobiDB-lite"/>
    </source>
</evidence>
<evidence type="ECO:0000313" key="3">
    <source>
        <dbReference type="Proteomes" id="UP000292027"/>
    </source>
</evidence>
<gene>
    <name evidence="2" type="ORF">EV645_0001</name>
</gene>
<dbReference type="AlphaFoldDB" id="A0A4Q7XN32"/>
<comment type="caution">
    <text evidence="2">The sequence shown here is derived from an EMBL/GenBank/DDBJ whole genome shotgun (WGS) entry which is preliminary data.</text>
</comment>
<feature type="compositionally biased region" description="Basic residues" evidence="1">
    <location>
        <begin position="1"/>
        <end position="10"/>
    </location>
</feature>
<organism evidence="2 3">
    <name type="scientific">Kribbella rubisoli</name>
    <dbReference type="NCBI Taxonomy" id="3075929"/>
    <lineage>
        <taxon>Bacteria</taxon>
        <taxon>Bacillati</taxon>
        <taxon>Actinomycetota</taxon>
        <taxon>Actinomycetes</taxon>
        <taxon>Propionibacteriales</taxon>
        <taxon>Kribbellaceae</taxon>
        <taxon>Kribbella</taxon>
    </lineage>
</organism>
<keyword evidence="3" id="KW-1185">Reference proteome</keyword>
<feature type="region of interest" description="Disordered" evidence="1">
    <location>
        <begin position="1"/>
        <end position="35"/>
    </location>
</feature>
<protein>
    <submittedName>
        <fullName evidence="2">Uncharacterized protein</fullName>
    </submittedName>
</protein>
<evidence type="ECO:0000313" key="2">
    <source>
        <dbReference type="EMBL" id="RZU24369.1"/>
    </source>
</evidence>
<feature type="non-terminal residue" evidence="2">
    <location>
        <position position="1"/>
    </location>
</feature>
<name>A0A4Q7XN32_9ACTN</name>
<dbReference type="Proteomes" id="UP000292027">
    <property type="component" value="Unassembled WGS sequence"/>
</dbReference>
<reference evidence="2 3" key="1">
    <citation type="journal article" date="2015" name="Stand. Genomic Sci.">
        <title>Genomic Encyclopedia of Bacterial and Archaeal Type Strains, Phase III: the genomes of soil and plant-associated and newly described type strains.</title>
        <authorList>
            <person name="Whitman W.B."/>
            <person name="Woyke T."/>
            <person name="Klenk H.P."/>
            <person name="Zhou Y."/>
            <person name="Lilburn T.G."/>
            <person name="Beck B.J."/>
            <person name="De Vos P."/>
            <person name="Vandamme P."/>
            <person name="Eisen J.A."/>
            <person name="Garrity G."/>
            <person name="Hugenholtz P."/>
            <person name="Kyrpides N.C."/>
        </authorList>
    </citation>
    <scope>NUCLEOTIDE SEQUENCE [LARGE SCALE GENOMIC DNA]</scope>
    <source>
        <strain evidence="2 3">VKM Ac-2540</strain>
    </source>
</reference>
<accession>A0A4Q7XN32</accession>
<proteinExistence type="predicted"/>
<sequence>SPVLHCHHPSQGHAGVHFQPSLEGQSSPAVDTGDLTTVGLGSLKDFSSPHLNSPPPWHSDTPPSVAIGIAIATEPLLARGTSTSRIRQGFLHLLNDSPVSELLRALTPERATEQWRSHNEVGRAHYAAVRSAEADLGIPSAWARMLLAEPDRRSSGLDPRCTYLLLHIDWTSPGAKTALPPIELRKWRAMMMHALATPAAVARYLVDHVGVELDDAPQPMIGFWLATSSKLTQLIDLDGLKQVEGSPPSQWYDAYAVADAAGETPNETATDWLTRLCDRALHLDSYEEAI</sequence>
<dbReference type="EMBL" id="SHKR01000001">
    <property type="protein sequence ID" value="RZU24369.1"/>
    <property type="molecule type" value="Genomic_DNA"/>
</dbReference>